<keyword evidence="3" id="KW-1185">Reference proteome</keyword>
<dbReference type="InterPro" id="IPR051257">
    <property type="entry name" value="Diverse_CBS-Domain"/>
</dbReference>
<dbReference type="AlphaFoldDB" id="A0A1E3VI55"/>
<evidence type="ECO:0000313" key="3">
    <source>
        <dbReference type="Proteomes" id="UP000094342"/>
    </source>
</evidence>
<evidence type="ECO:0000313" key="2">
    <source>
        <dbReference type="EMBL" id="ODR93224.1"/>
    </source>
</evidence>
<evidence type="ECO:0000256" key="1">
    <source>
        <dbReference type="ARBA" id="ARBA00023122"/>
    </source>
</evidence>
<dbReference type="PANTHER" id="PTHR43080:SF2">
    <property type="entry name" value="CBS DOMAIN-CONTAINING PROTEIN"/>
    <property type="match status" value="1"/>
</dbReference>
<proteinExistence type="predicted"/>
<dbReference type="OrthoDB" id="8277361at2"/>
<reference evidence="3" key="1">
    <citation type="submission" date="2016-05" db="EMBL/GenBank/DDBJ databases">
        <authorList>
            <person name="Li Y."/>
        </authorList>
    </citation>
    <scope>NUCLEOTIDE SEQUENCE [LARGE SCALE GENOMIC DNA]</scope>
    <source>
        <strain evidence="3">YIC4027</strain>
    </source>
</reference>
<sequence>MAESEGQITVASVMTPTVYTVSPDDSAQSAARLMEETGVGFLPVEFPPVGAILGSISDRDIVVSVLAQGLSTTAAVREFMVVSPETCSPGDSVLAAAQKMASSRSRRLVVVNDERRAIGVLALADIARVYPDFGAFVLASVADQARNAGGTQGWSS</sequence>
<dbReference type="EMBL" id="LYBW01000029">
    <property type="protein sequence ID" value="ODR93224.1"/>
    <property type="molecule type" value="Genomic_DNA"/>
</dbReference>
<comment type="caution">
    <text evidence="2">The sequence shown here is derived from an EMBL/GenBank/DDBJ whole genome shotgun (WGS) entry which is preliminary data.</text>
</comment>
<dbReference type="SMART" id="SM00116">
    <property type="entry name" value="CBS"/>
    <property type="match status" value="2"/>
</dbReference>
<dbReference type="Gene3D" id="3.10.580.10">
    <property type="entry name" value="CBS-domain"/>
    <property type="match status" value="1"/>
</dbReference>
<dbReference type="InterPro" id="IPR000644">
    <property type="entry name" value="CBS_dom"/>
</dbReference>
<protein>
    <submittedName>
        <fullName evidence="2">Inosine-5-monophosphate dehydrogenase</fullName>
    </submittedName>
</protein>
<dbReference type="Pfam" id="PF00571">
    <property type="entry name" value="CBS"/>
    <property type="match status" value="2"/>
</dbReference>
<name>A0A1E3VI55_9HYPH</name>
<keyword evidence="1" id="KW-0129">CBS domain</keyword>
<organism evidence="2 3">
    <name type="scientific">Sinorhizobium alkalisoli</name>
    <dbReference type="NCBI Taxonomy" id="1752398"/>
    <lineage>
        <taxon>Bacteria</taxon>
        <taxon>Pseudomonadati</taxon>
        <taxon>Pseudomonadota</taxon>
        <taxon>Alphaproteobacteria</taxon>
        <taxon>Hyphomicrobiales</taxon>
        <taxon>Rhizobiaceae</taxon>
        <taxon>Sinorhizobium/Ensifer group</taxon>
        <taxon>Sinorhizobium</taxon>
    </lineage>
</organism>
<gene>
    <name evidence="2" type="ORF">A8M32_00930</name>
</gene>
<dbReference type="PANTHER" id="PTHR43080">
    <property type="entry name" value="CBS DOMAIN-CONTAINING PROTEIN CBSX3, MITOCHONDRIAL"/>
    <property type="match status" value="1"/>
</dbReference>
<accession>A0A1E3VI55</accession>
<dbReference type="Proteomes" id="UP000094342">
    <property type="component" value="Unassembled WGS sequence"/>
</dbReference>
<dbReference type="SUPFAM" id="SSF54631">
    <property type="entry name" value="CBS-domain pair"/>
    <property type="match status" value="1"/>
</dbReference>
<dbReference type="InterPro" id="IPR046342">
    <property type="entry name" value="CBS_dom_sf"/>
</dbReference>
<dbReference type="RefSeq" id="WP_069456543.1">
    <property type="nucleotide sequence ID" value="NZ_CP034910.1"/>
</dbReference>
<dbReference type="STRING" id="1752398.A8M32_00930"/>
<dbReference type="PROSITE" id="PS51371">
    <property type="entry name" value="CBS"/>
    <property type="match status" value="2"/>
</dbReference>